<dbReference type="PANTHER" id="PTHR43442:SF3">
    <property type="entry name" value="GLUCONOKINASE-RELATED"/>
    <property type="match status" value="1"/>
</dbReference>
<evidence type="ECO:0000256" key="5">
    <source>
        <dbReference type="ARBA" id="ARBA00022741"/>
    </source>
</evidence>
<dbReference type="NCBIfam" id="TIGR01313">
    <property type="entry name" value="therm_gnt_kin"/>
    <property type="match status" value="1"/>
</dbReference>
<evidence type="ECO:0000313" key="11">
    <source>
        <dbReference type="Proteomes" id="UP001549111"/>
    </source>
</evidence>
<dbReference type="RefSeq" id="WP_244954370.1">
    <property type="nucleotide sequence ID" value="NZ_CP035708.1"/>
</dbReference>
<evidence type="ECO:0000256" key="1">
    <source>
        <dbReference type="ARBA" id="ARBA00004761"/>
    </source>
</evidence>
<evidence type="ECO:0000256" key="6">
    <source>
        <dbReference type="ARBA" id="ARBA00022777"/>
    </source>
</evidence>
<evidence type="ECO:0000256" key="7">
    <source>
        <dbReference type="ARBA" id="ARBA00022840"/>
    </source>
</evidence>
<dbReference type="Proteomes" id="UP001549111">
    <property type="component" value="Unassembled WGS sequence"/>
</dbReference>
<name>A0ABV2IIV2_9BURK</name>
<accession>A0ABV2IIV2</accession>
<evidence type="ECO:0000256" key="3">
    <source>
        <dbReference type="ARBA" id="ARBA00012054"/>
    </source>
</evidence>
<dbReference type="PANTHER" id="PTHR43442">
    <property type="entry name" value="GLUCONOKINASE-RELATED"/>
    <property type="match status" value="1"/>
</dbReference>
<keyword evidence="11" id="KW-1185">Reference proteome</keyword>
<proteinExistence type="inferred from homology"/>
<dbReference type="EC" id="2.7.1.12" evidence="3 9"/>
<dbReference type="Gene3D" id="3.40.50.300">
    <property type="entry name" value="P-loop containing nucleotide triphosphate hydrolases"/>
    <property type="match status" value="1"/>
</dbReference>
<comment type="catalytic activity">
    <reaction evidence="8 9">
        <text>D-gluconate + ATP = 6-phospho-D-gluconate + ADP + H(+)</text>
        <dbReference type="Rhea" id="RHEA:19433"/>
        <dbReference type="ChEBI" id="CHEBI:15378"/>
        <dbReference type="ChEBI" id="CHEBI:18391"/>
        <dbReference type="ChEBI" id="CHEBI:30616"/>
        <dbReference type="ChEBI" id="CHEBI:58759"/>
        <dbReference type="ChEBI" id="CHEBI:456216"/>
        <dbReference type="EC" id="2.7.1.12"/>
    </reaction>
</comment>
<reference evidence="10 11" key="1">
    <citation type="submission" date="2024-06" db="EMBL/GenBank/DDBJ databases">
        <title>Genomic Encyclopedia of Type Strains, Phase IV (KMG-IV): sequencing the most valuable type-strain genomes for metagenomic binning, comparative biology and taxonomic classification.</title>
        <authorList>
            <person name="Goeker M."/>
        </authorList>
    </citation>
    <scope>NUCLEOTIDE SEQUENCE [LARGE SCALE GENOMIC DNA]</scope>
    <source>
        <strain evidence="10 11">D-501</strain>
    </source>
</reference>
<keyword evidence="5 9" id="KW-0547">Nucleotide-binding</keyword>
<comment type="pathway">
    <text evidence="1">Carbohydrate acid metabolism.</text>
</comment>
<evidence type="ECO:0000256" key="2">
    <source>
        <dbReference type="ARBA" id="ARBA00008420"/>
    </source>
</evidence>
<gene>
    <name evidence="10" type="ORF">ABIC99_000498</name>
</gene>
<dbReference type="GO" id="GO:0046316">
    <property type="term" value="F:gluconokinase activity"/>
    <property type="evidence" value="ECO:0007669"/>
    <property type="project" value="UniProtKB-EC"/>
</dbReference>
<dbReference type="InterPro" id="IPR031322">
    <property type="entry name" value="Shikimate/glucono_kinase"/>
</dbReference>
<dbReference type="InterPro" id="IPR006001">
    <property type="entry name" value="Therm_gnt_kin"/>
</dbReference>
<dbReference type="InterPro" id="IPR027417">
    <property type="entry name" value="P-loop_NTPase"/>
</dbReference>
<evidence type="ECO:0000256" key="8">
    <source>
        <dbReference type="ARBA" id="ARBA00048090"/>
    </source>
</evidence>
<evidence type="ECO:0000256" key="4">
    <source>
        <dbReference type="ARBA" id="ARBA00022679"/>
    </source>
</evidence>
<keyword evidence="6 9" id="KW-0418">Kinase</keyword>
<organism evidence="10 11">
    <name type="scientific">Sphaerotilus sulfidivorans</name>
    <dbReference type="NCBI Taxonomy" id="639200"/>
    <lineage>
        <taxon>Bacteria</taxon>
        <taxon>Pseudomonadati</taxon>
        <taxon>Pseudomonadota</taxon>
        <taxon>Betaproteobacteria</taxon>
        <taxon>Burkholderiales</taxon>
        <taxon>Sphaerotilaceae</taxon>
        <taxon>Sphaerotilus</taxon>
    </lineage>
</organism>
<keyword evidence="4 9" id="KW-0808">Transferase</keyword>
<comment type="caution">
    <text evidence="10">The sequence shown here is derived from an EMBL/GenBank/DDBJ whole genome shotgun (WGS) entry which is preliminary data.</text>
</comment>
<sequence length="178" mass="18909">MTDSRHRTFVVMGVAGCGKSSLGAALAAALALPLIEGDDHHSVESRAKMSRGIALDDADRAGWLDRLGAELGRHAAQEGGAVLSCSALKRAYRDRLRAACPGLRFVFLELDRDEALRRVASRATHFFSSSLVDSQFATLERPDPALEPDVLRLSATQPLDELCAAVVAAPISADGVCP</sequence>
<comment type="similarity">
    <text evidence="2 9">Belongs to the gluconokinase GntK/GntV family.</text>
</comment>
<keyword evidence="7 9" id="KW-0067">ATP-binding</keyword>
<dbReference type="Pfam" id="PF01202">
    <property type="entry name" value="SKI"/>
    <property type="match status" value="1"/>
</dbReference>
<dbReference type="CDD" id="cd02021">
    <property type="entry name" value="GntK"/>
    <property type="match status" value="1"/>
</dbReference>
<dbReference type="SUPFAM" id="SSF52540">
    <property type="entry name" value="P-loop containing nucleoside triphosphate hydrolases"/>
    <property type="match status" value="1"/>
</dbReference>
<evidence type="ECO:0000256" key="9">
    <source>
        <dbReference type="RuleBase" id="RU363066"/>
    </source>
</evidence>
<protein>
    <recommendedName>
        <fullName evidence="3 9">Gluconokinase</fullName>
        <ecNumber evidence="3 9">2.7.1.12</ecNumber>
    </recommendedName>
</protein>
<dbReference type="EMBL" id="JBEPLS010000002">
    <property type="protein sequence ID" value="MET3602714.1"/>
    <property type="molecule type" value="Genomic_DNA"/>
</dbReference>
<evidence type="ECO:0000313" key="10">
    <source>
        <dbReference type="EMBL" id="MET3602714.1"/>
    </source>
</evidence>